<dbReference type="PANTHER" id="PTHR45947:SF3">
    <property type="entry name" value="SULFOQUINOVOSYL TRANSFERASE SQD2"/>
    <property type="match status" value="1"/>
</dbReference>
<reference evidence="10" key="1">
    <citation type="submission" date="2009-12" db="EMBL/GenBank/DDBJ databases">
        <title>Sequence of Clostridiales genomosp. BVAB3 str. UPII9-5.</title>
        <authorList>
            <person name="Madupu R."/>
            <person name="Durkin A.S."/>
            <person name="Torralba M."/>
            <person name="Methe B."/>
            <person name="Sutton G.G."/>
            <person name="Strausberg R.L."/>
            <person name="Nelson K.E."/>
        </authorList>
    </citation>
    <scope>NUCLEOTIDE SEQUENCE [LARGE SCALE GENOMIC DNA]</scope>
    <source>
        <strain evidence="10">W1219</strain>
    </source>
</reference>
<dbReference type="eggNOG" id="COG2137">
    <property type="taxonomic scope" value="Bacteria"/>
</dbReference>
<dbReference type="GO" id="GO:0016758">
    <property type="term" value="F:hexosyltransferase activity"/>
    <property type="evidence" value="ECO:0007669"/>
    <property type="project" value="TreeGrafter"/>
</dbReference>
<dbReference type="InterPro" id="IPR036388">
    <property type="entry name" value="WH-like_DNA-bd_sf"/>
</dbReference>
<dbReference type="Pfam" id="PF02631">
    <property type="entry name" value="RecX_HTH2"/>
    <property type="match status" value="1"/>
</dbReference>
<evidence type="ECO:0000259" key="7">
    <source>
        <dbReference type="Pfam" id="PF02631"/>
    </source>
</evidence>
<comment type="function">
    <text evidence="5">Modulates RecA activity.</text>
</comment>
<protein>
    <recommendedName>
        <fullName evidence="3 5">Regulatory protein RecX</fullName>
    </recommendedName>
</protein>
<dbReference type="eggNOG" id="COG0438">
    <property type="taxonomic scope" value="Bacteria"/>
</dbReference>
<evidence type="ECO:0000256" key="2">
    <source>
        <dbReference type="ARBA" id="ARBA00009695"/>
    </source>
</evidence>
<proteinExistence type="inferred from homology"/>
<dbReference type="HAMAP" id="MF_01114">
    <property type="entry name" value="RecX"/>
    <property type="match status" value="1"/>
</dbReference>
<dbReference type="InterPro" id="IPR053924">
    <property type="entry name" value="RecX_HTH_2nd"/>
</dbReference>
<dbReference type="Gene3D" id="1.10.10.10">
    <property type="entry name" value="Winged helix-like DNA-binding domain superfamily/Winged helix DNA-binding domain"/>
    <property type="match status" value="3"/>
</dbReference>
<dbReference type="GO" id="GO:0005737">
    <property type="term" value="C:cytoplasm"/>
    <property type="evidence" value="ECO:0007669"/>
    <property type="project" value="UniProtKB-SubCell"/>
</dbReference>
<comment type="subcellular location">
    <subcellularLocation>
        <location evidence="1 5">Cytoplasm</location>
    </subcellularLocation>
</comment>
<dbReference type="AlphaFoldDB" id="D2MQK9"/>
<dbReference type="InterPro" id="IPR028098">
    <property type="entry name" value="Glyco_trans_4-like_N"/>
</dbReference>
<keyword evidence="10" id="KW-1185">Reference proteome</keyword>
<evidence type="ECO:0000256" key="4">
    <source>
        <dbReference type="ARBA" id="ARBA00022490"/>
    </source>
</evidence>
<dbReference type="Gene3D" id="3.40.50.2000">
    <property type="entry name" value="Glycogen Phosphorylase B"/>
    <property type="match status" value="2"/>
</dbReference>
<keyword evidence="4 5" id="KW-0963">Cytoplasm</keyword>
<dbReference type="SUPFAM" id="SSF53756">
    <property type="entry name" value="UDP-Glycosyltransferase/glycogen phosphorylase"/>
    <property type="match status" value="1"/>
</dbReference>
<organism evidence="9 10">
    <name type="scientific">Bulleidia extructa W1219</name>
    <dbReference type="NCBI Taxonomy" id="679192"/>
    <lineage>
        <taxon>Bacteria</taxon>
        <taxon>Bacillati</taxon>
        <taxon>Bacillota</taxon>
        <taxon>Erysipelotrichia</taxon>
        <taxon>Erysipelotrichales</taxon>
        <taxon>Erysipelotrichaceae</taxon>
        <taxon>Bulleidia</taxon>
    </lineage>
</organism>
<dbReference type="Pfam" id="PF00534">
    <property type="entry name" value="Glycos_transf_1"/>
    <property type="match status" value="1"/>
</dbReference>
<dbReference type="InterPro" id="IPR050194">
    <property type="entry name" value="Glycosyltransferase_grp1"/>
</dbReference>
<dbReference type="EMBL" id="ADFR01000016">
    <property type="protein sequence ID" value="EFC05278.1"/>
    <property type="molecule type" value="Genomic_DNA"/>
</dbReference>
<dbReference type="RefSeq" id="WP_006627672.1">
    <property type="nucleotide sequence ID" value="NZ_ADFR01000016.1"/>
</dbReference>
<dbReference type="PANTHER" id="PTHR45947">
    <property type="entry name" value="SULFOQUINOVOSYL TRANSFERASE SQD2"/>
    <property type="match status" value="1"/>
</dbReference>
<feature type="domain" description="Glycosyl transferase family 1" evidence="6">
    <location>
        <begin position="201"/>
        <end position="364"/>
    </location>
</feature>
<feature type="domain" description="RecX second three-helical" evidence="7">
    <location>
        <begin position="505"/>
        <end position="545"/>
    </location>
</feature>
<evidence type="ECO:0000313" key="9">
    <source>
        <dbReference type="EMBL" id="EFC05278.1"/>
    </source>
</evidence>
<dbReference type="STRING" id="679192.HMPREF9013_0562"/>
<dbReference type="InterPro" id="IPR003783">
    <property type="entry name" value="Regulatory_RecX"/>
</dbReference>
<evidence type="ECO:0000313" key="10">
    <source>
        <dbReference type="Proteomes" id="UP000005017"/>
    </source>
</evidence>
<dbReference type="InterPro" id="IPR001296">
    <property type="entry name" value="Glyco_trans_1"/>
</dbReference>
<gene>
    <name evidence="5 9" type="primary">recX</name>
    <name evidence="9" type="ORF">HMPREF9013_0562</name>
</gene>
<dbReference type="Pfam" id="PF13439">
    <property type="entry name" value="Glyco_transf_4"/>
    <property type="match status" value="1"/>
</dbReference>
<feature type="domain" description="Glycosyltransferase subfamily 4-like N-terminal" evidence="8">
    <location>
        <begin position="14"/>
        <end position="190"/>
    </location>
</feature>
<comment type="caution">
    <text evidence="9">The sequence shown here is derived from an EMBL/GenBank/DDBJ whole genome shotgun (WGS) entry which is preliminary data.</text>
</comment>
<accession>D2MQK9</accession>
<dbReference type="Proteomes" id="UP000005017">
    <property type="component" value="Unassembled WGS sequence"/>
</dbReference>
<evidence type="ECO:0000259" key="6">
    <source>
        <dbReference type="Pfam" id="PF00534"/>
    </source>
</evidence>
<evidence type="ECO:0000259" key="8">
    <source>
        <dbReference type="Pfam" id="PF13439"/>
    </source>
</evidence>
<dbReference type="OrthoDB" id="9802525at2"/>
<evidence type="ECO:0000256" key="1">
    <source>
        <dbReference type="ARBA" id="ARBA00004496"/>
    </source>
</evidence>
<evidence type="ECO:0000256" key="5">
    <source>
        <dbReference type="HAMAP-Rule" id="MF_01114"/>
    </source>
</evidence>
<evidence type="ECO:0000256" key="3">
    <source>
        <dbReference type="ARBA" id="ARBA00018111"/>
    </source>
</evidence>
<name>D2MQK9_9FIRM</name>
<comment type="similarity">
    <text evidence="2 5">Belongs to the RecX family.</text>
</comment>
<sequence length="662" mass="76271">MKIGLFSDTFVPEINGVANSTYILFQELKRHGHEVYVVTTYRGKESMEWNESHDVLRLNGIQLKFLYGYVMTSPFHSQALEVIRSLNLQIIHAQTEFGVGIFARICAKHLNIPLVSTYHTTYEDYTHYVNLLNSKAVDEVGKMAVAKLSKLYGESSQEVITPSIKTKEMLEKYEIQRKLTVIPTGLSLDRFNPEEFSQEQKQETRRKYGLSLDRSIIIYVGRLAKEKSLDLVIAGYQTALKKGAKSQLVIVGGGPDLESLQKLVAKQGLEKDVIITGPISREIVPDLYRSSEAFVSASLSETQGMTFIEALSSGLPLFARKDEVLDHLLIPGATGWFFADEESLATSILEFEKMDLNQYEQYRKRCVEVSKPFDAETFYTKVLDVYSRAIDSNRIQYEILRMRTKDSIVELYLRTSDQEELRLKVSVDDYYEYGLRAHGFFGRYVYDILKTKEVQTAAYQACLRKLAIKDRSQKEIVDWLTQNTSCSLESVRIIIQSLKEKGYLNDERYAREHLHSLFASLLGENEVRRRLAKKGISEYLIQKVLSQKEEQEENFALEYAKKVLKSSSYSVRKTKDSIRMRLHQRGYTNEVIDGVLNQLDFSKVDAKELEHLRKCANQAKKRYAFKSQGSDLRNRIYRYCLSQGYSHEDIYTVMNDMEDDDA</sequence>
<dbReference type="GO" id="GO:0006282">
    <property type="term" value="P:regulation of DNA repair"/>
    <property type="evidence" value="ECO:0007669"/>
    <property type="project" value="UniProtKB-UniRule"/>
</dbReference>